<reference evidence="2" key="1">
    <citation type="submission" date="2021-02" db="EMBL/GenBank/DDBJ databases">
        <authorList>
            <person name="Dougan E. K."/>
            <person name="Rhodes N."/>
            <person name="Thang M."/>
            <person name="Chan C."/>
        </authorList>
    </citation>
    <scope>NUCLEOTIDE SEQUENCE</scope>
</reference>
<proteinExistence type="predicted"/>
<sequence>MSRVCIVLSLLMATAYGNLRGSEPEPCVDQGSSCTPTTNRCCQGPGLMTCRLRPSRVAGDEGMAYQCGEEFPEQKLPDPSCTPEGQECTSDFSCCQVDRSSLPMTCQLEYGPKKRRVCKGKMDNLGAETACVAEGSSCNPLENSCCQDQDGAKALRTCQLKFLEQPGEHSMAYLCIAFGAGLEHKIKAVRWHFVWKGWSGVLRSSEV</sequence>
<gene>
    <name evidence="2" type="ORF">SNEC2469_LOCUS12738</name>
</gene>
<name>A0A812RVB2_9DINO</name>
<evidence type="ECO:0000313" key="3">
    <source>
        <dbReference type="Proteomes" id="UP000601435"/>
    </source>
</evidence>
<dbReference type="EMBL" id="CAJNJA010020253">
    <property type="protein sequence ID" value="CAE7457177.1"/>
    <property type="molecule type" value="Genomic_DNA"/>
</dbReference>
<dbReference type="OrthoDB" id="406796at2759"/>
<comment type="caution">
    <text evidence="2">The sequence shown here is derived from an EMBL/GenBank/DDBJ whole genome shotgun (WGS) entry which is preliminary data.</text>
</comment>
<protein>
    <submittedName>
        <fullName evidence="2">Uncharacterized protein</fullName>
    </submittedName>
</protein>
<evidence type="ECO:0000313" key="2">
    <source>
        <dbReference type="EMBL" id="CAE7457177.1"/>
    </source>
</evidence>
<organism evidence="2 3">
    <name type="scientific">Symbiodinium necroappetens</name>
    <dbReference type="NCBI Taxonomy" id="1628268"/>
    <lineage>
        <taxon>Eukaryota</taxon>
        <taxon>Sar</taxon>
        <taxon>Alveolata</taxon>
        <taxon>Dinophyceae</taxon>
        <taxon>Suessiales</taxon>
        <taxon>Symbiodiniaceae</taxon>
        <taxon>Symbiodinium</taxon>
    </lineage>
</organism>
<evidence type="ECO:0000256" key="1">
    <source>
        <dbReference type="SAM" id="SignalP"/>
    </source>
</evidence>
<keyword evidence="3" id="KW-1185">Reference proteome</keyword>
<dbReference type="Proteomes" id="UP000601435">
    <property type="component" value="Unassembled WGS sequence"/>
</dbReference>
<dbReference type="AlphaFoldDB" id="A0A812RVB2"/>
<feature type="signal peptide" evidence="1">
    <location>
        <begin position="1"/>
        <end position="17"/>
    </location>
</feature>
<feature type="chain" id="PRO_5032414113" evidence="1">
    <location>
        <begin position="18"/>
        <end position="207"/>
    </location>
</feature>
<keyword evidence="1" id="KW-0732">Signal</keyword>
<accession>A0A812RVB2</accession>